<dbReference type="Pfam" id="PF00887">
    <property type="entry name" value="ACBP"/>
    <property type="match status" value="1"/>
</dbReference>
<dbReference type="PANTHER" id="PTHR23310">
    <property type="entry name" value="ACYL-COA-BINDING PROTEIN, ACBP"/>
    <property type="match status" value="1"/>
</dbReference>
<dbReference type="PRINTS" id="PR00689">
    <property type="entry name" value="ACOABINDINGP"/>
</dbReference>
<dbReference type="PROSITE" id="PS00880">
    <property type="entry name" value="ACB_1"/>
    <property type="match status" value="1"/>
</dbReference>
<comment type="similarity">
    <text evidence="1">Belongs to the ACBP family.</text>
</comment>
<dbReference type="InterPro" id="IPR022408">
    <property type="entry name" value="Acyl-CoA-binding_prot_CS"/>
</dbReference>
<proteinExistence type="inferred from homology"/>
<keyword evidence="5" id="KW-1185">Reference proteome</keyword>
<dbReference type="OrthoDB" id="346910at2759"/>
<accession>A0A183TQ04</accession>
<dbReference type="InterPro" id="IPR014352">
    <property type="entry name" value="FERM/acyl-CoA-bd_prot_sf"/>
</dbReference>
<dbReference type="Gene3D" id="1.20.80.10">
    <property type="match status" value="1"/>
</dbReference>
<name>A0A183TQ04_SCHSO</name>
<feature type="domain" description="ACB" evidence="3">
    <location>
        <begin position="1"/>
        <end position="85"/>
    </location>
</feature>
<keyword evidence="2" id="KW-0446">Lipid-binding</keyword>
<reference evidence="4 5" key="2">
    <citation type="submission" date="2018-11" db="EMBL/GenBank/DDBJ databases">
        <authorList>
            <consortium name="Pathogen Informatics"/>
        </authorList>
    </citation>
    <scope>NUCLEOTIDE SEQUENCE [LARGE SCALE GENOMIC DNA]</scope>
    <source>
        <strain evidence="4 5">NST_G2</strain>
    </source>
</reference>
<dbReference type="GO" id="GO:0006631">
    <property type="term" value="P:fatty acid metabolic process"/>
    <property type="evidence" value="ECO:0007669"/>
    <property type="project" value="TreeGrafter"/>
</dbReference>
<dbReference type="PROSITE" id="PS51228">
    <property type="entry name" value="ACB_2"/>
    <property type="match status" value="1"/>
</dbReference>
<dbReference type="STRING" id="70667.A0A183TQ04"/>
<dbReference type="InterPro" id="IPR035984">
    <property type="entry name" value="Acyl-CoA-binding_sf"/>
</dbReference>
<evidence type="ECO:0000313" key="5">
    <source>
        <dbReference type="Proteomes" id="UP000275846"/>
    </source>
</evidence>
<dbReference type="PANTHER" id="PTHR23310:SF62">
    <property type="entry name" value="ACYL-COA BINDING PROTEIN 1, ISOFORM A"/>
    <property type="match status" value="1"/>
</dbReference>
<dbReference type="GO" id="GO:0000062">
    <property type="term" value="F:fatty-acyl-CoA binding"/>
    <property type="evidence" value="ECO:0007669"/>
    <property type="project" value="InterPro"/>
</dbReference>
<dbReference type="SUPFAM" id="SSF47027">
    <property type="entry name" value="Acyl-CoA binding protein"/>
    <property type="match status" value="1"/>
</dbReference>
<evidence type="ECO:0000313" key="4">
    <source>
        <dbReference type="EMBL" id="VDM04938.1"/>
    </source>
</evidence>
<reference evidence="6" key="1">
    <citation type="submission" date="2016-06" db="UniProtKB">
        <authorList>
            <consortium name="WormBaseParasite"/>
        </authorList>
    </citation>
    <scope>IDENTIFICATION</scope>
</reference>
<dbReference type="WBParaSite" id="SSLN_0001924901-mRNA-1">
    <property type="protein sequence ID" value="SSLN_0001924901-mRNA-1"/>
    <property type="gene ID" value="SSLN_0001924901"/>
</dbReference>
<dbReference type="Proteomes" id="UP000275846">
    <property type="component" value="Unassembled WGS sequence"/>
</dbReference>
<dbReference type="FunFam" id="1.20.80.10:FF:000010">
    <property type="entry name" value="Acyl-CoA-binding domain-containing protein 5"/>
    <property type="match status" value="1"/>
</dbReference>
<evidence type="ECO:0000256" key="2">
    <source>
        <dbReference type="ARBA" id="ARBA00023121"/>
    </source>
</evidence>
<evidence type="ECO:0000313" key="6">
    <source>
        <dbReference type="WBParaSite" id="SSLN_0001924901-mRNA-1"/>
    </source>
</evidence>
<sequence>MTTFEEAAETVKKLAKEPSQNELLTLYSLYKQATVGDTNTSRPGMLDFKGRSKWDAWNTRKGMDKEAAKLEYIEVAKSAIAKYGLSS</sequence>
<evidence type="ECO:0000259" key="3">
    <source>
        <dbReference type="PROSITE" id="PS51228"/>
    </source>
</evidence>
<protein>
    <submittedName>
        <fullName evidence="6">ACB domain-containing protein</fullName>
    </submittedName>
</protein>
<dbReference type="EMBL" id="UYSU01044705">
    <property type="protein sequence ID" value="VDM04938.1"/>
    <property type="molecule type" value="Genomic_DNA"/>
</dbReference>
<evidence type="ECO:0000256" key="1">
    <source>
        <dbReference type="ARBA" id="ARBA00005567"/>
    </source>
</evidence>
<gene>
    <name evidence="4" type="ORF">SSLN_LOCUS18552</name>
</gene>
<dbReference type="AlphaFoldDB" id="A0A183TQ04"/>
<dbReference type="InterPro" id="IPR000582">
    <property type="entry name" value="Acyl-CoA-binding_protein"/>
</dbReference>
<organism evidence="6">
    <name type="scientific">Schistocephalus solidus</name>
    <name type="common">Tapeworm</name>
    <dbReference type="NCBI Taxonomy" id="70667"/>
    <lineage>
        <taxon>Eukaryota</taxon>
        <taxon>Metazoa</taxon>
        <taxon>Spiralia</taxon>
        <taxon>Lophotrochozoa</taxon>
        <taxon>Platyhelminthes</taxon>
        <taxon>Cestoda</taxon>
        <taxon>Eucestoda</taxon>
        <taxon>Diphyllobothriidea</taxon>
        <taxon>Diphyllobothriidae</taxon>
        <taxon>Schistocephalus</taxon>
    </lineage>
</organism>